<dbReference type="Gene3D" id="3.40.50.150">
    <property type="entry name" value="Vaccinia Virus protein VP39"/>
    <property type="match status" value="1"/>
</dbReference>
<keyword evidence="2" id="KW-0489">Methyltransferase</keyword>
<name>A0A0W8G2L3_9ZZZZ</name>
<organism evidence="2">
    <name type="scientific">hydrocarbon metagenome</name>
    <dbReference type="NCBI Taxonomy" id="938273"/>
    <lineage>
        <taxon>unclassified sequences</taxon>
        <taxon>metagenomes</taxon>
        <taxon>ecological metagenomes</taxon>
    </lineage>
</organism>
<evidence type="ECO:0000259" key="1">
    <source>
        <dbReference type="Pfam" id="PF13649"/>
    </source>
</evidence>
<dbReference type="InterPro" id="IPR029063">
    <property type="entry name" value="SAM-dependent_MTases_sf"/>
</dbReference>
<protein>
    <submittedName>
        <fullName evidence="2">Ubie/coq5 methyltransferase</fullName>
    </submittedName>
</protein>
<evidence type="ECO:0000313" key="2">
    <source>
        <dbReference type="EMBL" id="KUG27403.1"/>
    </source>
</evidence>
<comment type="caution">
    <text evidence="2">The sequence shown here is derived from an EMBL/GenBank/DDBJ whole genome shotgun (WGS) entry which is preliminary data.</text>
</comment>
<dbReference type="InterPro" id="IPR041698">
    <property type="entry name" value="Methyltransf_25"/>
</dbReference>
<dbReference type="EMBL" id="LNQE01000331">
    <property type="protein sequence ID" value="KUG27403.1"/>
    <property type="molecule type" value="Genomic_DNA"/>
</dbReference>
<sequence>MGRVPSSLGLDPAFVAVVGPRDAILDLGCGDGRTLSELGALVGRAAGAADRPVWAGVDVNLPSLAAGMQRRLPDTAFVRGDLNRLPFAGKRFAYGIMHAVLTTLDTPGLRRAVLAEAARVLTRGLSLSDFLLTPEVPLYLERYERGFAETGEWGTFRVLDGTRHLYTAHHYTLEELENLLREAGFRRTRLDRVKSRTRSGNLINGVVGQAFLD</sequence>
<dbReference type="GO" id="GO:0008168">
    <property type="term" value="F:methyltransferase activity"/>
    <property type="evidence" value="ECO:0007669"/>
    <property type="project" value="UniProtKB-KW"/>
</dbReference>
<dbReference type="SUPFAM" id="SSF53335">
    <property type="entry name" value="S-adenosyl-L-methionine-dependent methyltransferases"/>
    <property type="match status" value="1"/>
</dbReference>
<feature type="domain" description="Methyltransferase" evidence="1">
    <location>
        <begin position="24"/>
        <end position="124"/>
    </location>
</feature>
<gene>
    <name evidence="2" type="ORF">ASZ90_002722</name>
</gene>
<dbReference type="AlphaFoldDB" id="A0A0W8G2L3"/>
<dbReference type="GO" id="GO:0032259">
    <property type="term" value="P:methylation"/>
    <property type="evidence" value="ECO:0007669"/>
    <property type="project" value="UniProtKB-KW"/>
</dbReference>
<reference evidence="2" key="1">
    <citation type="journal article" date="2015" name="Proc. Natl. Acad. Sci. U.S.A.">
        <title>Networks of energetic and metabolic interactions define dynamics in microbial communities.</title>
        <authorList>
            <person name="Embree M."/>
            <person name="Liu J.K."/>
            <person name="Al-Bassam M.M."/>
            <person name="Zengler K."/>
        </authorList>
    </citation>
    <scope>NUCLEOTIDE SEQUENCE</scope>
</reference>
<keyword evidence="2" id="KW-0808">Transferase</keyword>
<proteinExistence type="predicted"/>
<accession>A0A0W8G2L3</accession>
<dbReference type="Pfam" id="PF13649">
    <property type="entry name" value="Methyltransf_25"/>
    <property type="match status" value="1"/>
</dbReference>